<name>A0AAN8YEJ5_SOLBU</name>
<proteinExistence type="predicted"/>
<keyword evidence="2" id="KW-1185">Reference proteome</keyword>
<evidence type="ECO:0000313" key="2">
    <source>
        <dbReference type="Proteomes" id="UP001371456"/>
    </source>
</evidence>
<comment type="caution">
    <text evidence="1">The sequence shown here is derived from an EMBL/GenBank/DDBJ whole genome shotgun (WGS) entry which is preliminary data.</text>
</comment>
<evidence type="ECO:0000313" key="1">
    <source>
        <dbReference type="EMBL" id="KAK6789537.1"/>
    </source>
</evidence>
<dbReference type="Proteomes" id="UP001371456">
    <property type="component" value="Unassembled WGS sequence"/>
</dbReference>
<protein>
    <submittedName>
        <fullName evidence="1">Uncharacterized protein</fullName>
    </submittedName>
</protein>
<dbReference type="AlphaFoldDB" id="A0AAN8YEJ5"/>
<organism evidence="1 2">
    <name type="scientific">Solanum bulbocastanum</name>
    <name type="common">Wild potato</name>
    <dbReference type="NCBI Taxonomy" id="147425"/>
    <lineage>
        <taxon>Eukaryota</taxon>
        <taxon>Viridiplantae</taxon>
        <taxon>Streptophyta</taxon>
        <taxon>Embryophyta</taxon>
        <taxon>Tracheophyta</taxon>
        <taxon>Spermatophyta</taxon>
        <taxon>Magnoliopsida</taxon>
        <taxon>eudicotyledons</taxon>
        <taxon>Gunneridae</taxon>
        <taxon>Pentapetalae</taxon>
        <taxon>asterids</taxon>
        <taxon>lamiids</taxon>
        <taxon>Solanales</taxon>
        <taxon>Solanaceae</taxon>
        <taxon>Solanoideae</taxon>
        <taxon>Solaneae</taxon>
        <taxon>Solanum</taxon>
    </lineage>
</organism>
<dbReference type="EMBL" id="JBANQN010000005">
    <property type="protein sequence ID" value="KAK6789537.1"/>
    <property type="molecule type" value="Genomic_DNA"/>
</dbReference>
<accession>A0AAN8YEJ5</accession>
<reference evidence="1 2" key="1">
    <citation type="submission" date="2024-02" db="EMBL/GenBank/DDBJ databases">
        <title>de novo genome assembly of Solanum bulbocastanum strain 11H21.</title>
        <authorList>
            <person name="Hosaka A.J."/>
        </authorList>
    </citation>
    <scope>NUCLEOTIDE SEQUENCE [LARGE SCALE GENOMIC DNA]</scope>
    <source>
        <tissue evidence="1">Young leaves</tissue>
    </source>
</reference>
<sequence>MKMEKKLHIDSKIVDDVHSLGNKVGAIETLEKILIENQLSLTSNPTLAQIEDEGQNSAATIVASTIDDGQQLNRTRGDVVIIEKLEDLLAIKATIDLALDLTSAKVMIDGVQHDAWGVDTIECLVDSMT</sequence>
<gene>
    <name evidence="1" type="ORF">RDI58_013337</name>
</gene>